<sequence>MNTLCGHIHSRALLSFVSVSSRVFKKDTIVWEVSLPQPSAAPVPLRPARHGSPPSSWLQLLLGGRPEHLSPVLCRKNQGKCQALAACLINMPFLHLPPAANLFGEAEGWKVVLLLLT</sequence>
<name>A0A2R8ZLS7_PANPA</name>
<evidence type="ECO:0000313" key="2">
    <source>
        <dbReference type="Proteomes" id="UP000240080"/>
    </source>
</evidence>
<dbReference type="Ensembl" id="ENSPPAT00000026312.1">
    <property type="protein sequence ID" value="ENSPPAP00000005903.1"/>
    <property type="gene ID" value="ENSPPAG00000023916.1"/>
</dbReference>
<dbReference type="Bgee" id="ENSPPAG00000023916">
    <property type="expression patterns" value="Expressed in prefrontal cortex"/>
</dbReference>
<accession>A0A2R8ZLS7</accession>
<dbReference type="Proteomes" id="UP000240080">
    <property type="component" value="Chromosome 11"/>
</dbReference>
<protein>
    <submittedName>
        <fullName evidence="1">Uncharacterized protein</fullName>
    </submittedName>
</protein>
<dbReference type="GeneTree" id="ENSGT00910000148604"/>
<evidence type="ECO:0000313" key="1">
    <source>
        <dbReference type="Ensembl" id="ENSPPAP00000005903.1"/>
    </source>
</evidence>
<reference evidence="1 2" key="1">
    <citation type="journal article" date="2012" name="Nature">
        <title>The bonobo genome compared with the chimpanzee and human genomes.</title>
        <authorList>
            <person name="Prufer K."/>
            <person name="Munch K."/>
            <person name="Hellmann I."/>
            <person name="Akagi K."/>
            <person name="Miller J.R."/>
            <person name="Walenz B."/>
            <person name="Koren S."/>
            <person name="Sutton G."/>
            <person name="Kodira C."/>
            <person name="Winer R."/>
            <person name="Knight J.R."/>
            <person name="Mullikin J.C."/>
            <person name="Meader S.J."/>
            <person name="Ponting C.P."/>
            <person name="Lunter G."/>
            <person name="Higashino S."/>
            <person name="Hobolth A."/>
            <person name="Dutheil J."/>
            <person name="Karakoc E."/>
            <person name="Alkan C."/>
            <person name="Sajjadian S."/>
            <person name="Catacchio C.R."/>
            <person name="Ventura M."/>
            <person name="Marques-Bonet T."/>
            <person name="Eichler E.E."/>
            <person name="Andre C."/>
            <person name="Atencia R."/>
            <person name="Mugisha L."/>
            <person name="Junhold J."/>
            <person name="Patterson N."/>
            <person name="Siebauer M."/>
            <person name="Good J.M."/>
            <person name="Fischer A."/>
            <person name="Ptak S.E."/>
            <person name="Lachmann M."/>
            <person name="Symer D.E."/>
            <person name="Mailund T."/>
            <person name="Schierup M.H."/>
            <person name="Andres A.M."/>
            <person name="Kelso J."/>
            <person name="Paabo S."/>
        </authorList>
    </citation>
    <scope>NUCLEOTIDE SEQUENCE [LARGE SCALE GENOMIC DNA]</scope>
</reference>
<keyword evidence="2" id="KW-1185">Reference proteome</keyword>
<dbReference type="AlphaFoldDB" id="A0A2R8ZLS7"/>
<dbReference type="OMA" id="CLINMPF"/>
<reference evidence="1" key="3">
    <citation type="submission" date="2025-09" db="UniProtKB">
        <authorList>
            <consortium name="Ensembl"/>
        </authorList>
    </citation>
    <scope>IDENTIFICATION</scope>
</reference>
<organism evidence="1 2">
    <name type="scientific">Pan paniscus</name>
    <name type="common">Pygmy chimpanzee</name>
    <name type="synonym">Bonobo</name>
    <dbReference type="NCBI Taxonomy" id="9597"/>
    <lineage>
        <taxon>Eukaryota</taxon>
        <taxon>Metazoa</taxon>
        <taxon>Chordata</taxon>
        <taxon>Craniata</taxon>
        <taxon>Vertebrata</taxon>
        <taxon>Euteleostomi</taxon>
        <taxon>Mammalia</taxon>
        <taxon>Eutheria</taxon>
        <taxon>Euarchontoglires</taxon>
        <taxon>Primates</taxon>
        <taxon>Haplorrhini</taxon>
        <taxon>Catarrhini</taxon>
        <taxon>Hominidae</taxon>
        <taxon>Pan</taxon>
    </lineage>
</organism>
<proteinExistence type="predicted"/>
<reference evidence="1" key="2">
    <citation type="submission" date="2025-08" db="UniProtKB">
        <authorList>
            <consortium name="Ensembl"/>
        </authorList>
    </citation>
    <scope>IDENTIFICATION</scope>
</reference>
<dbReference type="EMBL" id="AJFE02068190">
    <property type="status" value="NOT_ANNOTATED_CDS"/>
    <property type="molecule type" value="Genomic_DNA"/>
</dbReference>